<evidence type="ECO:0000256" key="1">
    <source>
        <dbReference type="SAM" id="Coils"/>
    </source>
</evidence>
<keyword evidence="1" id="KW-0175">Coiled coil</keyword>
<evidence type="ECO:0000313" key="4">
    <source>
        <dbReference type="Proteomes" id="UP000188268"/>
    </source>
</evidence>
<dbReference type="EMBL" id="AWWV01007910">
    <property type="protein sequence ID" value="OMO94266.1"/>
    <property type="molecule type" value="Genomic_DNA"/>
</dbReference>
<evidence type="ECO:0000313" key="3">
    <source>
        <dbReference type="EMBL" id="OMO94266.1"/>
    </source>
</evidence>
<sequence length="184" mass="20553">MTEGGEAREEIEILRKKEAEFENLMEMEKTENLTAQESENNELQRKLQALRSEKEEFQQQLDSLLSKFKTVQPQSLTLDSAQTRGADVPNSSKKREFETQIREGHLDASPVGDLGVKKLKTVDQQGSRKKPRTSFGRKAALKYAPSSSVSEQPVWGWWFPPDGLLSAGSLGLDSAESSSDHSNV</sequence>
<feature type="coiled-coil region" evidence="1">
    <location>
        <begin position="11"/>
        <end position="67"/>
    </location>
</feature>
<keyword evidence="4" id="KW-1185">Reference proteome</keyword>
<reference evidence="3 4" key="1">
    <citation type="submission" date="2013-09" db="EMBL/GenBank/DDBJ databases">
        <title>Corchorus capsularis genome sequencing.</title>
        <authorList>
            <person name="Alam M."/>
            <person name="Haque M.S."/>
            <person name="Islam M.S."/>
            <person name="Emdad E.M."/>
            <person name="Islam M.M."/>
            <person name="Ahmed B."/>
            <person name="Halim A."/>
            <person name="Hossen Q.M.M."/>
            <person name="Hossain M.Z."/>
            <person name="Ahmed R."/>
            <person name="Khan M.M."/>
            <person name="Islam R."/>
            <person name="Rashid M.M."/>
            <person name="Khan S.A."/>
            <person name="Rahman M.S."/>
            <person name="Alam M."/>
        </authorList>
    </citation>
    <scope>NUCLEOTIDE SEQUENCE [LARGE SCALE GENOMIC DNA]</scope>
    <source>
        <strain evidence="4">cv. CVL-1</strain>
        <tissue evidence="3">Whole seedling</tissue>
    </source>
</reference>
<name>A0A1R3JHE7_COCAP</name>
<accession>A0A1R3JHE7</accession>
<dbReference type="AlphaFoldDB" id="A0A1R3JHE7"/>
<dbReference type="Gramene" id="OMO94266">
    <property type="protein sequence ID" value="OMO94266"/>
    <property type="gene ID" value="CCACVL1_06083"/>
</dbReference>
<gene>
    <name evidence="3" type="ORF">CCACVL1_06083</name>
</gene>
<evidence type="ECO:0000256" key="2">
    <source>
        <dbReference type="SAM" id="MobiDB-lite"/>
    </source>
</evidence>
<comment type="caution">
    <text evidence="3">The sequence shown here is derived from an EMBL/GenBank/DDBJ whole genome shotgun (WGS) entry which is preliminary data.</text>
</comment>
<organism evidence="3 4">
    <name type="scientific">Corchorus capsularis</name>
    <name type="common">Jute</name>
    <dbReference type="NCBI Taxonomy" id="210143"/>
    <lineage>
        <taxon>Eukaryota</taxon>
        <taxon>Viridiplantae</taxon>
        <taxon>Streptophyta</taxon>
        <taxon>Embryophyta</taxon>
        <taxon>Tracheophyta</taxon>
        <taxon>Spermatophyta</taxon>
        <taxon>Magnoliopsida</taxon>
        <taxon>eudicotyledons</taxon>
        <taxon>Gunneridae</taxon>
        <taxon>Pentapetalae</taxon>
        <taxon>rosids</taxon>
        <taxon>malvids</taxon>
        <taxon>Malvales</taxon>
        <taxon>Malvaceae</taxon>
        <taxon>Grewioideae</taxon>
        <taxon>Apeibeae</taxon>
        <taxon>Corchorus</taxon>
    </lineage>
</organism>
<proteinExistence type="predicted"/>
<protein>
    <submittedName>
        <fullName evidence="3">Uncharacterized protein</fullName>
    </submittedName>
</protein>
<dbReference type="Proteomes" id="UP000188268">
    <property type="component" value="Unassembled WGS sequence"/>
</dbReference>
<feature type="region of interest" description="Disordered" evidence="2">
    <location>
        <begin position="76"/>
        <end position="151"/>
    </location>
</feature>
<feature type="compositionally biased region" description="Basic and acidic residues" evidence="2">
    <location>
        <begin position="93"/>
        <end position="106"/>
    </location>
</feature>